<accession>K4LIJ0</accession>
<dbReference type="InterPro" id="IPR016037">
    <property type="entry name" value="DHQ_synth_AroB"/>
</dbReference>
<evidence type="ECO:0000256" key="17">
    <source>
        <dbReference type="HAMAP-Rule" id="MF_00110"/>
    </source>
</evidence>
<feature type="domain" description="3-dehydroquinate synthase C-terminal" evidence="19">
    <location>
        <begin position="182"/>
        <end position="324"/>
    </location>
</feature>
<dbReference type="EC" id="4.2.3.4" evidence="6 17"/>
<keyword evidence="9 17" id="KW-0028">Amino-acid biosynthesis</keyword>
<dbReference type="PANTHER" id="PTHR43622">
    <property type="entry name" value="3-DEHYDROQUINATE SYNTHASE"/>
    <property type="match status" value="1"/>
</dbReference>
<evidence type="ECO:0000256" key="3">
    <source>
        <dbReference type="ARBA" id="ARBA00004496"/>
    </source>
</evidence>
<dbReference type="Pfam" id="PF24621">
    <property type="entry name" value="DHQS_C"/>
    <property type="match status" value="1"/>
</dbReference>
<comment type="cofactor">
    <cofactor evidence="2 17">
        <name>NAD(+)</name>
        <dbReference type="ChEBI" id="CHEBI:57540"/>
    </cofactor>
</comment>
<evidence type="ECO:0000256" key="2">
    <source>
        <dbReference type="ARBA" id="ARBA00001911"/>
    </source>
</evidence>
<dbReference type="Gene3D" id="1.20.1090.10">
    <property type="entry name" value="Dehydroquinate synthase-like - alpha domain"/>
    <property type="match status" value="1"/>
</dbReference>
<feature type="binding site" evidence="17">
    <location>
        <begin position="130"/>
        <end position="131"/>
    </location>
    <ligand>
        <name>NAD(+)</name>
        <dbReference type="ChEBI" id="CHEBI:57540"/>
    </ligand>
</feature>
<keyword evidence="13 17" id="KW-0520">NAD</keyword>
<sequence>MDSLRVELGERSYSIVIGSGILDSLGEAVGQLGCGPRLFLVTDEIVGSLYGERVKNSLKKAGFEVLYRELPAGEQYKSLQSAEILYTAALDGGLERGGAVVALGGGVIGDLAGFVAATYMRGVSYIQVPTTLLAQVDSSVGGKVAVNHPLGKNTIGCFYQPRLTFTDVQVLRTLEPREVRSGLAEVIKYGVIRDAAFFRYLEENLEEVMALQEEALIRVVKRSCAVKAEIVQMDEREKGPRAILNFGHTIGHALEALTGYRVYRHGEAIAVGMAVASAIAAARGLLKEAERERLVCLLRRAGLPVSSPFKAEDVVRILPRDKKAHRGRPRFVLPLTLGRVEVFDDVSDDEVVAALEECRS</sequence>
<dbReference type="HOGENOM" id="CLU_001201_0_2_9"/>
<dbReference type="CDD" id="cd08195">
    <property type="entry name" value="DHQS"/>
    <property type="match status" value="1"/>
</dbReference>
<evidence type="ECO:0000256" key="16">
    <source>
        <dbReference type="ARBA" id="ARBA00023285"/>
    </source>
</evidence>
<dbReference type="OrthoDB" id="9806583at2"/>
<keyword evidence="21" id="KW-1185">Reference proteome</keyword>
<feature type="binding site" evidence="17">
    <location>
        <position position="185"/>
    </location>
    <ligand>
        <name>Zn(2+)</name>
        <dbReference type="ChEBI" id="CHEBI:29105"/>
    </ligand>
</feature>
<gene>
    <name evidence="20" type="primary">aroB1</name>
    <name evidence="17" type="synonym">aroB</name>
    <name evidence="20" type="ordered locus">Tph_c16670</name>
</gene>
<evidence type="ECO:0000256" key="7">
    <source>
        <dbReference type="ARBA" id="ARBA00017684"/>
    </source>
</evidence>
<evidence type="ECO:0000256" key="12">
    <source>
        <dbReference type="ARBA" id="ARBA00022833"/>
    </source>
</evidence>
<dbReference type="EMBL" id="CP003732">
    <property type="protein sequence ID" value="AFV11872.1"/>
    <property type="molecule type" value="Genomic_DNA"/>
</dbReference>
<evidence type="ECO:0000313" key="20">
    <source>
        <dbReference type="EMBL" id="AFV11872.1"/>
    </source>
</evidence>
<evidence type="ECO:0000256" key="5">
    <source>
        <dbReference type="ARBA" id="ARBA00005412"/>
    </source>
</evidence>
<dbReference type="InterPro" id="IPR030960">
    <property type="entry name" value="DHQS/DOIS_N"/>
</dbReference>
<dbReference type="GO" id="GO:0046872">
    <property type="term" value="F:metal ion binding"/>
    <property type="evidence" value="ECO:0007669"/>
    <property type="project" value="UniProtKB-KW"/>
</dbReference>
<dbReference type="GO" id="GO:0008652">
    <property type="term" value="P:amino acid biosynthetic process"/>
    <property type="evidence" value="ECO:0007669"/>
    <property type="project" value="UniProtKB-KW"/>
</dbReference>
<keyword evidence="14 17" id="KW-0057">Aromatic amino acid biosynthesis</keyword>
<dbReference type="SUPFAM" id="SSF56796">
    <property type="entry name" value="Dehydroquinate synthase-like"/>
    <property type="match status" value="1"/>
</dbReference>
<dbReference type="InterPro" id="IPR050071">
    <property type="entry name" value="Dehydroquinate_synthase"/>
</dbReference>
<dbReference type="GO" id="GO:0005737">
    <property type="term" value="C:cytoplasm"/>
    <property type="evidence" value="ECO:0007669"/>
    <property type="project" value="UniProtKB-SubCell"/>
</dbReference>
<comment type="similarity">
    <text evidence="5 17">Belongs to the sugar phosphate cyclases superfamily. Dehydroquinate synthase family.</text>
</comment>
<dbReference type="NCBIfam" id="TIGR01357">
    <property type="entry name" value="aroB"/>
    <property type="match status" value="1"/>
</dbReference>
<keyword evidence="15 17" id="KW-0456">Lyase</keyword>
<evidence type="ECO:0000313" key="21">
    <source>
        <dbReference type="Proteomes" id="UP000000467"/>
    </source>
</evidence>
<dbReference type="GO" id="GO:0003856">
    <property type="term" value="F:3-dehydroquinate synthase activity"/>
    <property type="evidence" value="ECO:0007669"/>
    <property type="project" value="UniProtKB-UniRule"/>
</dbReference>
<evidence type="ECO:0000256" key="6">
    <source>
        <dbReference type="ARBA" id="ARBA00013031"/>
    </source>
</evidence>
<comment type="pathway">
    <text evidence="4 17">Metabolic intermediate biosynthesis; chorismate biosynthesis; chorismate from D-erythrose 4-phosphate and phosphoenolpyruvate: step 2/7.</text>
</comment>
<keyword evidence="8 17" id="KW-0963">Cytoplasm</keyword>
<evidence type="ECO:0000256" key="13">
    <source>
        <dbReference type="ARBA" id="ARBA00023027"/>
    </source>
</evidence>
<name>K4LIJ0_THEPS</name>
<dbReference type="HAMAP" id="MF_00110">
    <property type="entry name" value="DHQ_synthase"/>
    <property type="match status" value="1"/>
</dbReference>
<evidence type="ECO:0000259" key="19">
    <source>
        <dbReference type="Pfam" id="PF24621"/>
    </source>
</evidence>
<comment type="caution">
    <text evidence="17">Lacks conserved residue(s) required for the propagation of feature annotation.</text>
</comment>
<feature type="binding site" evidence="17">
    <location>
        <position position="265"/>
    </location>
    <ligand>
        <name>Zn(2+)</name>
        <dbReference type="ChEBI" id="CHEBI:29105"/>
    </ligand>
</feature>
<dbReference type="PIRSF" id="PIRSF001455">
    <property type="entry name" value="DHQ_synth"/>
    <property type="match status" value="1"/>
</dbReference>
<keyword evidence="11 17" id="KW-0547">Nucleotide-binding</keyword>
<feature type="binding site" evidence="17">
    <location>
        <position position="143"/>
    </location>
    <ligand>
        <name>NAD(+)</name>
        <dbReference type="ChEBI" id="CHEBI:57540"/>
    </ligand>
</feature>
<dbReference type="Pfam" id="PF01761">
    <property type="entry name" value="DHQ_synthase"/>
    <property type="match status" value="1"/>
</dbReference>
<protein>
    <recommendedName>
        <fullName evidence="7 17">3-dehydroquinate synthase</fullName>
        <shortName evidence="17">DHQS</shortName>
        <ecNumber evidence="6 17">4.2.3.4</ecNumber>
    </recommendedName>
</protein>
<evidence type="ECO:0000256" key="1">
    <source>
        <dbReference type="ARBA" id="ARBA00001393"/>
    </source>
</evidence>
<proteinExistence type="inferred from homology"/>
<feature type="domain" description="3-dehydroquinate synthase N-terminal" evidence="18">
    <location>
        <begin position="70"/>
        <end position="180"/>
    </location>
</feature>
<feature type="binding site" evidence="17">
    <location>
        <position position="152"/>
    </location>
    <ligand>
        <name>NAD(+)</name>
        <dbReference type="ChEBI" id="CHEBI:57540"/>
    </ligand>
</feature>
<evidence type="ECO:0000256" key="8">
    <source>
        <dbReference type="ARBA" id="ARBA00022490"/>
    </source>
</evidence>
<keyword evidence="10 17" id="KW-0479">Metal-binding</keyword>
<evidence type="ECO:0000256" key="10">
    <source>
        <dbReference type="ARBA" id="ARBA00022723"/>
    </source>
</evidence>
<dbReference type="FunFam" id="3.40.50.1970:FF:000001">
    <property type="entry name" value="3-dehydroquinate synthase"/>
    <property type="match status" value="1"/>
</dbReference>
<dbReference type="GO" id="GO:0009423">
    <property type="term" value="P:chorismate biosynthetic process"/>
    <property type="evidence" value="ECO:0007669"/>
    <property type="project" value="UniProtKB-UniRule"/>
</dbReference>
<organism evidence="20 21">
    <name type="scientific">Thermacetogenium phaeum (strain ATCC BAA-254 / DSM 26808 / PB)</name>
    <dbReference type="NCBI Taxonomy" id="1089553"/>
    <lineage>
        <taxon>Bacteria</taxon>
        <taxon>Bacillati</taxon>
        <taxon>Bacillota</taxon>
        <taxon>Clostridia</taxon>
        <taxon>Thermoanaerobacterales</taxon>
        <taxon>Thermoanaerobacteraceae</taxon>
        <taxon>Thermacetogenium</taxon>
    </lineage>
</organism>
<dbReference type="UniPathway" id="UPA00053">
    <property type="reaction ID" value="UER00085"/>
</dbReference>
<dbReference type="GO" id="GO:0009073">
    <property type="term" value="P:aromatic amino acid family biosynthetic process"/>
    <property type="evidence" value="ECO:0007669"/>
    <property type="project" value="UniProtKB-KW"/>
</dbReference>
<evidence type="ECO:0000256" key="4">
    <source>
        <dbReference type="ARBA" id="ARBA00004661"/>
    </source>
</evidence>
<dbReference type="eggNOG" id="COG0337">
    <property type="taxonomic scope" value="Bacteria"/>
</dbReference>
<dbReference type="InterPro" id="IPR030963">
    <property type="entry name" value="DHQ_synth_fam"/>
</dbReference>
<evidence type="ECO:0000256" key="15">
    <source>
        <dbReference type="ARBA" id="ARBA00023239"/>
    </source>
</evidence>
<keyword evidence="12 17" id="KW-0862">Zinc</keyword>
<comment type="subcellular location">
    <subcellularLocation>
        <location evidence="3 17">Cytoplasm</location>
    </subcellularLocation>
</comment>
<dbReference type="STRING" id="1089553.Tph_c16670"/>
<dbReference type="RefSeq" id="WP_015050752.1">
    <property type="nucleotide sequence ID" value="NC_018870.1"/>
</dbReference>
<keyword evidence="16 17" id="KW-0170">Cobalt</keyword>
<dbReference type="PANTHER" id="PTHR43622:SF7">
    <property type="entry name" value="3-DEHYDROQUINATE SYNTHASE, CHLOROPLASTIC"/>
    <property type="match status" value="1"/>
</dbReference>
<evidence type="ECO:0000256" key="11">
    <source>
        <dbReference type="ARBA" id="ARBA00022741"/>
    </source>
</evidence>
<dbReference type="KEGG" id="tpz:Tph_c16670"/>
<dbReference type="InterPro" id="IPR056179">
    <property type="entry name" value="DHQS_C"/>
</dbReference>
<feature type="binding site" evidence="17">
    <location>
        <begin position="106"/>
        <end position="110"/>
    </location>
    <ligand>
        <name>NAD(+)</name>
        <dbReference type="ChEBI" id="CHEBI:57540"/>
    </ligand>
</feature>
<comment type="catalytic activity">
    <reaction evidence="1 17">
        <text>7-phospho-2-dehydro-3-deoxy-D-arabino-heptonate = 3-dehydroquinate + phosphate</text>
        <dbReference type="Rhea" id="RHEA:21968"/>
        <dbReference type="ChEBI" id="CHEBI:32364"/>
        <dbReference type="ChEBI" id="CHEBI:43474"/>
        <dbReference type="ChEBI" id="CHEBI:58394"/>
        <dbReference type="EC" id="4.2.3.4"/>
    </reaction>
</comment>
<dbReference type="Gene3D" id="3.40.50.1970">
    <property type="match status" value="1"/>
</dbReference>
<evidence type="ECO:0000259" key="18">
    <source>
        <dbReference type="Pfam" id="PF01761"/>
    </source>
</evidence>
<reference evidence="20 21" key="1">
    <citation type="journal article" date="2012" name="BMC Genomics">
        <title>Genome-guided analysis of physiological and morphological traits of the fermentative acetate oxidizer Thermacetogenium phaeum.</title>
        <authorList>
            <person name="Oehler D."/>
            <person name="Poehlein A."/>
            <person name="Leimbach A."/>
            <person name="Muller N."/>
            <person name="Daniel R."/>
            <person name="Gottschalk G."/>
            <person name="Schink B."/>
        </authorList>
    </citation>
    <scope>NUCLEOTIDE SEQUENCE [LARGE SCALE GENOMIC DNA]</scope>
    <source>
        <strain evidence="21">ATCC BAA-254 / DSM 26808 / PB</strain>
    </source>
</reference>
<evidence type="ECO:0000256" key="14">
    <source>
        <dbReference type="ARBA" id="ARBA00023141"/>
    </source>
</evidence>
<evidence type="ECO:0000256" key="9">
    <source>
        <dbReference type="ARBA" id="ARBA00022605"/>
    </source>
</evidence>
<comment type="function">
    <text evidence="17">Catalyzes the conversion of 3-deoxy-D-arabino-heptulosonate 7-phosphate (DAHP) to dehydroquinate (DHQ).</text>
</comment>
<comment type="cofactor">
    <cofactor evidence="17">
        <name>Co(2+)</name>
        <dbReference type="ChEBI" id="CHEBI:48828"/>
    </cofactor>
    <cofactor evidence="17">
        <name>Zn(2+)</name>
        <dbReference type="ChEBI" id="CHEBI:29105"/>
    </cofactor>
    <text evidence="17">Binds 1 divalent metal cation per subunit. Can use either Co(2+) or Zn(2+).</text>
</comment>
<feature type="binding site" evidence="17">
    <location>
        <position position="248"/>
    </location>
    <ligand>
        <name>Zn(2+)</name>
        <dbReference type="ChEBI" id="CHEBI:29105"/>
    </ligand>
</feature>
<dbReference type="GO" id="GO:0000166">
    <property type="term" value="F:nucleotide binding"/>
    <property type="evidence" value="ECO:0007669"/>
    <property type="project" value="UniProtKB-KW"/>
</dbReference>
<dbReference type="Proteomes" id="UP000000467">
    <property type="component" value="Chromosome"/>
</dbReference>
<dbReference type="AlphaFoldDB" id="K4LIJ0"/>